<gene>
    <name evidence="1" type="ORF">GN299_06290</name>
</gene>
<accession>A0A7V8EJ16</accession>
<dbReference type="Proteomes" id="UP000442695">
    <property type="component" value="Unassembled WGS sequence"/>
</dbReference>
<organism evidence="1 2">
    <name type="scientific">Pseudomonas putida</name>
    <name type="common">Arthrobacter siderocapsulatus</name>
    <dbReference type="NCBI Taxonomy" id="303"/>
    <lineage>
        <taxon>Bacteria</taxon>
        <taxon>Pseudomonadati</taxon>
        <taxon>Pseudomonadota</taxon>
        <taxon>Gammaproteobacteria</taxon>
        <taxon>Pseudomonadales</taxon>
        <taxon>Pseudomonadaceae</taxon>
        <taxon>Pseudomonas</taxon>
    </lineage>
</organism>
<dbReference type="Gene3D" id="1.20.58.760">
    <property type="entry name" value="Peptidase M41"/>
    <property type="match status" value="1"/>
</dbReference>
<name>A0A7V8EJ16_PSEPU</name>
<dbReference type="EMBL" id="WOWR01000005">
    <property type="protein sequence ID" value="KAF0255696.1"/>
    <property type="molecule type" value="Genomic_DNA"/>
</dbReference>
<dbReference type="GO" id="GO:0004176">
    <property type="term" value="F:ATP-dependent peptidase activity"/>
    <property type="evidence" value="ECO:0007669"/>
    <property type="project" value="InterPro"/>
</dbReference>
<dbReference type="RefSeq" id="WP_156858589.1">
    <property type="nucleotide sequence ID" value="NZ_WOWR01000005.1"/>
</dbReference>
<evidence type="ECO:0000313" key="1">
    <source>
        <dbReference type="EMBL" id="KAF0255696.1"/>
    </source>
</evidence>
<proteinExistence type="predicted"/>
<comment type="caution">
    <text evidence="1">The sequence shown here is derived from an EMBL/GenBank/DDBJ whole genome shotgun (WGS) entry which is preliminary data.</text>
</comment>
<dbReference type="GO" id="GO:0006508">
    <property type="term" value="P:proteolysis"/>
    <property type="evidence" value="ECO:0007669"/>
    <property type="project" value="InterPro"/>
</dbReference>
<sequence length="203" mass="22634">MKIPPHQRDRARPIAQHEMGHYVIAKALGFTTGDVSLTLIALDGHRGEATLFLYEPFDNLPQIRRYLEKRILVLFAGSIAETLPAAHVPTRGVDQEKAEKIMLGPTAENDYGKARELVAMLRNILHPDTIDLARTSDQKLEIINRLWDRAVELVGLYEELIVGLACTLVESIKPAEKNTYSGTLSEETLAALPSLQTLQMIEP</sequence>
<evidence type="ECO:0000313" key="2">
    <source>
        <dbReference type="Proteomes" id="UP000442695"/>
    </source>
</evidence>
<protein>
    <submittedName>
        <fullName evidence="1">Peptidase M41</fullName>
    </submittedName>
</protein>
<dbReference type="AlphaFoldDB" id="A0A7V8EJ16"/>
<reference evidence="1 2" key="1">
    <citation type="submission" date="2019-12" db="EMBL/GenBank/DDBJ databases">
        <authorList>
            <person name="Woiski C."/>
        </authorList>
    </citation>
    <scope>NUCLEOTIDE SEQUENCE [LARGE SCALE GENOMIC DNA]</scope>
    <source>
        <strain evidence="1 2">BOE100</strain>
    </source>
</reference>
<dbReference type="InterPro" id="IPR037219">
    <property type="entry name" value="Peptidase_M41-like"/>
</dbReference>
<dbReference type="GO" id="GO:0004222">
    <property type="term" value="F:metalloendopeptidase activity"/>
    <property type="evidence" value="ECO:0007669"/>
    <property type="project" value="InterPro"/>
</dbReference>
<dbReference type="SUPFAM" id="SSF140990">
    <property type="entry name" value="FtsH protease domain-like"/>
    <property type="match status" value="1"/>
</dbReference>
<dbReference type="GO" id="GO:0005524">
    <property type="term" value="F:ATP binding"/>
    <property type="evidence" value="ECO:0007669"/>
    <property type="project" value="InterPro"/>
</dbReference>